<dbReference type="NCBIfam" id="TIGR01552">
    <property type="entry name" value="phd_fam"/>
    <property type="match status" value="1"/>
</dbReference>
<gene>
    <name evidence="3" type="ORF">P409_16360</name>
</gene>
<dbReference type="Pfam" id="PF02604">
    <property type="entry name" value="PhdYeFM_antitox"/>
    <property type="match status" value="1"/>
</dbReference>
<protein>
    <recommendedName>
        <fullName evidence="2">Antitoxin</fullName>
    </recommendedName>
</protein>
<sequence>MKQINIYEAKTQLSQIVDRASKGESFVIAKSGTPLAKLVPLDDGKPAKIRFGLMKGKIRIEPDFDAPLPDAVLDAFEGESSM</sequence>
<accession>A0A0A0D6B3</accession>
<comment type="similarity">
    <text evidence="1 2">Belongs to the phD/YefM antitoxin family.</text>
</comment>
<dbReference type="InterPro" id="IPR036165">
    <property type="entry name" value="YefM-like_sf"/>
</dbReference>
<reference evidence="3 4" key="1">
    <citation type="submission" date="2014-01" db="EMBL/GenBank/DDBJ databases">
        <title>Genome sequence determination for a cystic fibrosis isolate, Inquilinus limosus.</title>
        <authorList>
            <person name="Pino M."/>
            <person name="Di Conza J."/>
            <person name="Gutkind G."/>
        </authorList>
    </citation>
    <scope>NUCLEOTIDE SEQUENCE [LARGE SCALE GENOMIC DNA]</scope>
    <source>
        <strain evidence="3 4">MP06</strain>
    </source>
</reference>
<dbReference type="OrthoDB" id="9800503at2"/>
<organism evidence="3 4">
    <name type="scientific">Inquilinus limosus MP06</name>
    <dbReference type="NCBI Taxonomy" id="1398085"/>
    <lineage>
        <taxon>Bacteria</taxon>
        <taxon>Pseudomonadati</taxon>
        <taxon>Pseudomonadota</taxon>
        <taxon>Alphaproteobacteria</taxon>
        <taxon>Rhodospirillales</taxon>
        <taxon>Rhodospirillaceae</taxon>
        <taxon>Inquilinus</taxon>
    </lineage>
</organism>
<dbReference type="InterPro" id="IPR051416">
    <property type="entry name" value="phD-YefM_TA_antitoxins"/>
</dbReference>
<evidence type="ECO:0000256" key="2">
    <source>
        <dbReference type="RuleBase" id="RU362080"/>
    </source>
</evidence>
<dbReference type="SUPFAM" id="SSF143120">
    <property type="entry name" value="YefM-like"/>
    <property type="match status" value="1"/>
</dbReference>
<name>A0A0A0D6B3_9PROT</name>
<dbReference type="InterPro" id="IPR006442">
    <property type="entry name" value="Antitoxin_Phd/YefM"/>
</dbReference>
<dbReference type="Gene3D" id="3.40.1620.10">
    <property type="entry name" value="YefM-like domain"/>
    <property type="match status" value="1"/>
</dbReference>
<proteinExistence type="inferred from homology"/>
<dbReference type="EMBL" id="JANX01000195">
    <property type="protein sequence ID" value="KGM33343.1"/>
    <property type="molecule type" value="Genomic_DNA"/>
</dbReference>
<dbReference type="PANTHER" id="PTHR35377:SF4">
    <property type="entry name" value="PREVENT-HOST-DEATH FAMILY PROTEIN"/>
    <property type="match status" value="1"/>
</dbReference>
<evidence type="ECO:0000313" key="3">
    <source>
        <dbReference type="EMBL" id="KGM33343.1"/>
    </source>
</evidence>
<dbReference type="RefSeq" id="WP_034839365.1">
    <property type="nucleotide sequence ID" value="NZ_JANX01000195.1"/>
</dbReference>
<dbReference type="Proteomes" id="UP000029995">
    <property type="component" value="Unassembled WGS sequence"/>
</dbReference>
<comment type="function">
    <text evidence="2">Antitoxin component of a type II toxin-antitoxin (TA) system.</text>
</comment>
<evidence type="ECO:0000313" key="4">
    <source>
        <dbReference type="Proteomes" id="UP000029995"/>
    </source>
</evidence>
<comment type="caution">
    <text evidence="3">The sequence shown here is derived from an EMBL/GenBank/DDBJ whole genome shotgun (WGS) entry which is preliminary data.</text>
</comment>
<dbReference type="AlphaFoldDB" id="A0A0A0D6B3"/>
<dbReference type="PANTHER" id="PTHR35377">
    <property type="entry name" value="ANTITOXIN VAPB49-RELATED-RELATED"/>
    <property type="match status" value="1"/>
</dbReference>
<evidence type="ECO:0000256" key="1">
    <source>
        <dbReference type="ARBA" id="ARBA00009981"/>
    </source>
</evidence>